<feature type="compositionally biased region" description="Basic and acidic residues" evidence="2">
    <location>
        <begin position="241"/>
        <end position="252"/>
    </location>
</feature>
<dbReference type="AlphaFoldDB" id="A0A7J5XEZ5"/>
<protein>
    <submittedName>
        <fullName evidence="3">Uncharacterized protein</fullName>
    </submittedName>
</protein>
<dbReference type="OrthoDB" id="312015at2759"/>
<gene>
    <name evidence="3" type="ORF">F7725_027725</name>
</gene>
<keyword evidence="4" id="KW-1185">Reference proteome</keyword>
<evidence type="ECO:0000313" key="4">
    <source>
        <dbReference type="Proteomes" id="UP000518266"/>
    </source>
</evidence>
<dbReference type="GO" id="GO:0036064">
    <property type="term" value="C:ciliary basal body"/>
    <property type="evidence" value="ECO:0007669"/>
    <property type="project" value="TreeGrafter"/>
</dbReference>
<evidence type="ECO:0000313" key="3">
    <source>
        <dbReference type="EMBL" id="KAF3835167.1"/>
    </source>
</evidence>
<keyword evidence="1" id="KW-0175">Coiled coil</keyword>
<evidence type="ECO:0000256" key="2">
    <source>
        <dbReference type="SAM" id="MobiDB-lite"/>
    </source>
</evidence>
<dbReference type="GO" id="GO:0035735">
    <property type="term" value="P:intraciliary transport involved in cilium assembly"/>
    <property type="evidence" value="ECO:0007669"/>
    <property type="project" value="TreeGrafter"/>
</dbReference>
<dbReference type="Proteomes" id="UP000518266">
    <property type="component" value="Unassembled WGS sequence"/>
</dbReference>
<dbReference type="PANTHER" id="PTHR46507">
    <property type="entry name" value="AFADIN- AND ALPHA-ACTININ-BINDING PROTEIN"/>
    <property type="match status" value="1"/>
</dbReference>
<accession>A0A7J5XEZ5</accession>
<dbReference type="PANTHER" id="PTHR46507:SF2">
    <property type="entry name" value="AFADIN- AND ALPHA-ACTININ-BINDING PROTEIN"/>
    <property type="match status" value="1"/>
</dbReference>
<sequence>MYKTLLSNYDTRQRELLLENAELKKVLQQMKKDMVSILSSTKTVLRGDKHQDAGKQVDAEEEEEVFDSSKESVELYCDQAREKLTNSIRLQWRRLKSHVERLDSQAQMGENTNSDAVARETHEDEMDRLKLEIQQCKDLIQTQQHLLQQQLSSPCDNETASLLSDCFMLQEKERFGEEWKTLEEQRKIFERERRNFTEAAIRLSHERKDFEDDRALWLKHQFLSLSPFADSKKPQMSTSKTKTEESAETDPEKLIKCRSGTTSPIPRCVQLTPPPTDDLHRTLCLMPDNRSTKPKRKVEHVEESQISFNGNIPVQCKQWNDSEDQCSHSLPKEKTSSI</sequence>
<reference evidence="3 4" key="1">
    <citation type="submission" date="2020-03" db="EMBL/GenBank/DDBJ databases">
        <title>Dissostichus mawsoni Genome sequencing and assembly.</title>
        <authorList>
            <person name="Park H."/>
        </authorList>
    </citation>
    <scope>NUCLEOTIDE SEQUENCE [LARGE SCALE GENOMIC DNA]</scope>
    <source>
        <strain evidence="3">DM0001</strain>
        <tissue evidence="3">Muscle</tissue>
    </source>
</reference>
<organism evidence="3 4">
    <name type="scientific">Dissostichus mawsoni</name>
    <name type="common">Antarctic cod</name>
    <dbReference type="NCBI Taxonomy" id="36200"/>
    <lineage>
        <taxon>Eukaryota</taxon>
        <taxon>Metazoa</taxon>
        <taxon>Chordata</taxon>
        <taxon>Craniata</taxon>
        <taxon>Vertebrata</taxon>
        <taxon>Euteleostomi</taxon>
        <taxon>Actinopterygii</taxon>
        <taxon>Neopterygii</taxon>
        <taxon>Teleostei</taxon>
        <taxon>Neoteleostei</taxon>
        <taxon>Acanthomorphata</taxon>
        <taxon>Eupercaria</taxon>
        <taxon>Perciformes</taxon>
        <taxon>Notothenioidei</taxon>
        <taxon>Nototheniidae</taxon>
        <taxon>Dissostichus</taxon>
    </lineage>
</organism>
<name>A0A7J5XEZ5_DISMA</name>
<evidence type="ECO:0000256" key="1">
    <source>
        <dbReference type="SAM" id="Coils"/>
    </source>
</evidence>
<feature type="region of interest" description="Disordered" evidence="2">
    <location>
        <begin position="229"/>
        <end position="252"/>
    </location>
</feature>
<feature type="coiled-coil region" evidence="1">
    <location>
        <begin position="119"/>
        <end position="146"/>
    </location>
</feature>
<dbReference type="EMBL" id="JAAKFY010000025">
    <property type="protein sequence ID" value="KAF3835167.1"/>
    <property type="molecule type" value="Genomic_DNA"/>
</dbReference>
<dbReference type="InterPro" id="IPR052300">
    <property type="entry name" value="Adhesion_Centrosome_assoc"/>
</dbReference>
<proteinExistence type="predicted"/>
<dbReference type="GO" id="GO:0034451">
    <property type="term" value="C:centriolar satellite"/>
    <property type="evidence" value="ECO:0007669"/>
    <property type="project" value="TreeGrafter"/>
</dbReference>
<comment type="caution">
    <text evidence="3">The sequence shown here is derived from an EMBL/GenBank/DDBJ whole genome shotgun (WGS) entry which is preliminary data.</text>
</comment>